<dbReference type="PANTHER" id="PTHR33974:SF19">
    <property type="match status" value="1"/>
</dbReference>
<name>A0A8T0QTX3_PANVG</name>
<comment type="caution">
    <text evidence="2">The sequence shown here is derived from an EMBL/GenBank/DDBJ whole genome shotgun (WGS) entry which is preliminary data.</text>
</comment>
<organism evidence="2 3">
    <name type="scientific">Panicum virgatum</name>
    <name type="common">Blackwell switchgrass</name>
    <dbReference type="NCBI Taxonomy" id="38727"/>
    <lineage>
        <taxon>Eukaryota</taxon>
        <taxon>Viridiplantae</taxon>
        <taxon>Streptophyta</taxon>
        <taxon>Embryophyta</taxon>
        <taxon>Tracheophyta</taxon>
        <taxon>Spermatophyta</taxon>
        <taxon>Magnoliopsida</taxon>
        <taxon>Liliopsida</taxon>
        <taxon>Poales</taxon>
        <taxon>Poaceae</taxon>
        <taxon>PACMAD clade</taxon>
        <taxon>Panicoideae</taxon>
        <taxon>Panicodae</taxon>
        <taxon>Paniceae</taxon>
        <taxon>Panicinae</taxon>
        <taxon>Panicum</taxon>
        <taxon>Panicum sect. Hiantes</taxon>
    </lineage>
</organism>
<evidence type="ECO:0000313" key="3">
    <source>
        <dbReference type="Proteomes" id="UP000823388"/>
    </source>
</evidence>
<feature type="compositionally biased region" description="Basic and acidic residues" evidence="1">
    <location>
        <begin position="165"/>
        <end position="180"/>
    </location>
</feature>
<dbReference type="PANTHER" id="PTHR33974">
    <property type="entry name" value="VASCULAR-RELATED UNKNOWN PROTEIN 1-RELATED"/>
    <property type="match status" value="1"/>
</dbReference>
<dbReference type="InterPro" id="IPR039280">
    <property type="entry name" value="VUP"/>
</dbReference>
<feature type="region of interest" description="Disordered" evidence="1">
    <location>
        <begin position="165"/>
        <end position="197"/>
    </location>
</feature>
<feature type="compositionally biased region" description="Polar residues" evidence="1">
    <location>
        <begin position="184"/>
        <end position="197"/>
    </location>
</feature>
<accession>A0A8T0QTX3</accession>
<dbReference type="GO" id="GO:0010089">
    <property type="term" value="P:xylem development"/>
    <property type="evidence" value="ECO:0007669"/>
    <property type="project" value="InterPro"/>
</dbReference>
<dbReference type="AlphaFoldDB" id="A0A8T0QTX3"/>
<sequence>MAIQYRWLCVYKETATPDPLKASQPTCTFFPMENSGEDLSSTANHFFSSGDGSAAASEESGWTSYIDYFMEMQQRKKGEASLAAGALSTDDDVGRCRSSSDHSGDCGLGAFTWLPALVEPSVVSRRLSLKEGWRRKKKIMYDESLEDTATSPISSPKLIELRDSDANHQRKGNSCDEVSHSKKNTTGGDVNGANATTDTTIKEDGAYDNNELRKKGLSLVPVSVFHV</sequence>
<evidence type="ECO:0000313" key="2">
    <source>
        <dbReference type="EMBL" id="KAG2576574.1"/>
    </source>
</evidence>
<protein>
    <submittedName>
        <fullName evidence="2">Uncharacterized protein</fullName>
    </submittedName>
</protein>
<reference evidence="2" key="1">
    <citation type="submission" date="2020-05" db="EMBL/GenBank/DDBJ databases">
        <title>WGS assembly of Panicum virgatum.</title>
        <authorList>
            <person name="Lovell J.T."/>
            <person name="Jenkins J."/>
            <person name="Shu S."/>
            <person name="Juenger T.E."/>
            <person name="Schmutz J."/>
        </authorList>
    </citation>
    <scope>NUCLEOTIDE SEQUENCE</scope>
    <source>
        <strain evidence="2">AP13</strain>
    </source>
</reference>
<dbReference type="EMBL" id="CM029048">
    <property type="protein sequence ID" value="KAG2576574.1"/>
    <property type="molecule type" value="Genomic_DNA"/>
</dbReference>
<dbReference type="Proteomes" id="UP000823388">
    <property type="component" value="Chromosome 6N"/>
</dbReference>
<evidence type="ECO:0000256" key="1">
    <source>
        <dbReference type="SAM" id="MobiDB-lite"/>
    </source>
</evidence>
<keyword evidence="3" id="KW-1185">Reference proteome</keyword>
<gene>
    <name evidence="2" type="ORF">PVAP13_6NG031100</name>
</gene>
<proteinExistence type="predicted"/>